<dbReference type="GO" id="GO:0005737">
    <property type="term" value="C:cytoplasm"/>
    <property type="evidence" value="ECO:0007669"/>
    <property type="project" value="UniProtKB-SubCell"/>
</dbReference>
<keyword evidence="10 13" id="KW-0067">ATP-binding</keyword>
<evidence type="ECO:0000313" key="17">
    <source>
        <dbReference type="Proteomes" id="UP000008544"/>
    </source>
</evidence>
<feature type="binding site" evidence="14">
    <location>
        <position position="79"/>
    </location>
    <ligand>
        <name>L-threonine</name>
        <dbReference type="ChEBI" id="CHEBI:57926"/>
    </ligand>
</feature>
<feature type="binding site" evidence="14">
    <location>
        <position position="207"/>
    </location>
    <ligand>
        <name>ATP</name>
        <dbReference type="ChEBI" id="CHEBI:30616"/>
    </ligand>
</feature>
<dbReference type="PANTHER" id="PTHR17490">
    <property type="entry name" value="SUA5"/>
    <property type="match status" value="1"/>
</dbReference>
<feature type="binding site" evidence="14">
    <location>
        <position position="70"/>
    </location>
    <ligand>
        <name>ATP</name>
        <dbReference type="ChEBI" id="CHEBI:30616"/>
    </ligand>
</feature>
<dbReference type="GO" id="GO:0006450">
    <property type="term" value="P:regulation of translational fidelity"/>
    <property type="evidence" value="ECO:0007669"/>
    <property type="project" value="TreeGrafter"/>
</dbReference>
<evidence type="ECO:0000259" key="15">
    <source>
        <dbReference type="PROSITE" id="PS51163"/>
    </source>
</evidence>
<evidence type="ECO:0000256" key="3">
    <source>
        <dbReference type="ARBA" id="ARBA00012584"/>
    </source>
</evidence>
<dbReference type="InterPro" id="IPR010923">
    <property type="entry name" value="T(6)A37_SUA5"/>
</dbReference>
<evidence type="ECO:0000256" key="14">
    <source>
        <dbReference type="PIRSR" id="PIRSR004930-1"/>
    </source>
</evidence>
<dbReference type="InterPro" id="IPR005145">
    <property type="entry name" value="Sua5_C"/>
</dbReference>
<evidence type="ECO:0000256" key="1">
    <source>
        <dbReference type="ARBA" id="ARBA00004496"/>
    </source>
</evidence>
<dbReference type="Pfam" id="PF03481">
    <property type="entry name" value="Sua5_C"/>
    <property type="match status" value="1"/>
</dbReference>
<dbReference type="PIRSF" id="PIRSF004930">
    <property type="entry name" value="Tln_factor_SUA5"/>
    <property type="match status" value="1"/>
</dbReference>
<dbReference type="NCBIfam" id="TIGR00057">
    <property type="entry name" value="L-threonylcarbamoyladenylate synthase"/>
    <property type="match status" value="1"/>
</dbReference>
<evidence type="ECO:0000256" key="12">
    <source>
        <dbReference type="ARBA" id="ARBA00048366"/>
    </source>
</evidence>
<feature type="binding site" evidence="14">
    <location>
        <position position="244"/>
    </location>
    <ligand>
        <name>ATP</name>
        <dbReference type="ChEBI" id="CHEBI:30616"/>
    </ligand>
</feature>
<feature type="domain" description="YrdC-like" evidence="15">
    <location>
        <begin position="25"/>
        <end position="211"/>
    </location>
</feature>
<evidence type="ECO:0000256" key="13">
    <source>
        <dbReference type="PIRNR" id="PIRNR004930"/>
    </source>
</evidence>
<dbReference type="STRING" id="477974.Daud_2151"/>
<reference evidence="17" key="1">
    <citation type="submission" date="2007-10" db="EMBL/GenBank/DDBJ databases">
        <title>Complete sequence of chromosome of Desulforudis audaxviator MP104C.</title>
        <authorList>
            <person name="Copeland A."/>
            <person name="Lucas S."/>
            <person name="Lapidus A."/>
            <person name="Barry K."/>
            <person name="Glavina del Rio T."/>
            <person name="Dalin E."/>
            <person name="Tice H."/>
            <person name="Bruce D."/>
            <person name="Pitluck S."/>
            <person name="Lowry S.R."/>
            <person name="Larimer F."/>
            <person name="Land M.L."/>
            <person name="Hauser L."/>
            <person name="Kyrpides N."/>
            <person name="Ivanova N.N."/>
            <person name="Richardson P."/>
        </authorList>
    </citation>
    <scope>NUCLEOTIDE SEQUENCE [LARGE SCALE GENOMIC DNA]</scope>
    <source>
        <strain evidence="17">MP104C</strain>
    </source>
</reference>
<evidence type="ECO:0000256" key="8">
    <source>
        <dbReference type="ARBA" id="ARBA00022695"/>
    </source>
</evidence>
<keyword evidence="7 13" id="KW-0819">tRNA processing</keyword>
<dbReference type="GO" id="GO:0008033">
    <property type="term" value="P:tRNA processing"/>
    <property type="evidence" value="ECO:0007669"/>
    <property type="project" value="UniProtKB-KW"/>
</dbReference>
<evidence type="ECO:0000313" key="16">
    <source>
        <dbReference type="EMBL" id="ACA60638.1"/>
    </source>
</evidence>
<keyword evidence="9 13" id="KW-0547">Nucleotide-binding</keyword>
<evidence type="ECO:0000256" key="6">
    <source>
        <dbReference type="ARBA" id="ARBA00022679"/>
    </source>
</evidence>
<feature type="binding site" evidence="14">
    <location>
        <position position="47"/>
    </location>
    <ligand>
        <name>L-threonine</name>
        <dbReference type="ChEBI" id="CHEBI:57926"/>
    </ligand>
</feature>
<dbReference type="Pfam" id="PF01300">
    <property type="entry name" value="Sua5_yciO_yrdC"/>
    <property type="match status" value="1"/>
</dbReference>
<dbReference type="Proteomes" id="UP000008544">
    <property type="component" value="Chromosome"/>
</dbReference>
<evidence type="ECO:0000256" key="11">
    <source>
        <dbReference type="ARBA" id="ARBA00029774"/>
    </source>
</evidence>
<dbReference type="KEGG" id="dau:Daud_2151"/>
<dbReference type="GO" id="GO:0005524">
    <property type="term" value="F:ATP binding"/>
    <property type="evidence" value="ECO:0007669"/>
    <property type="project" value="UniProtKB-UniRule"/>
</dbReference>
<gene>
    <name evidence="16" type="ordered locus">Daud_2151</name>
</gene>
<feature type="binding site" evidence="14">
    <location>
        <position position="74"/>
    </location>
    <ligand>
        <name>ATP</name>
        <dbReference type="ChEBI" id="CHEBI:30616"/>
    </ligand>
</feature>
<sequence>MVTRMKSLGEGRTIHWRVDPDFPDRRTITAAAALIREGGLVAFPTETVYGLGANALDRQAVKRVFAVKGRPDDNPLIVHVGERAEISGLVRDLPPSAEKLIGLFWPGPLTLVLPRSDRVSPAVTAGLDKVAVRMPAHPVALALIREAGVPVAAPSANTSGRPSPTTAAHVLEDLDGRIEAVLDGGPVPVGVESTVLDLTVSPPVILRPGGVTGRQLAAVLGAVVHHPEAAPGRPQAPGMKYRHYAPRTPLVLVEGPPAAVTARIRELAAAARASGERVAVLARTDTAAYYPDGPVVPCGKSNDPGSAAAALYSALRECDALGADLILAEGLAAEGLGRAVMNRLRKAAAKIVVVEAGS</sequence>
<dbReference type="EMBL" id="CP000860">
    <property type="protein sequence ID" value="ACA60638.1"/>
    <property type="molecule type" value="Genomic_DNA"/>
</dbReference>
<comment type="subcellular location">
    <subcellularLocation>
        <location evidence="1 13">Cytoplasm</location>
    </subcellularLocation>
</comment>
<comment type="function">
    <text evidence="13">Required for the formation of a threonylcarbamoyl group on adenosine at position 37 (t(6)A37) in tRNAs that read codons beginning with adenine.</text>
</comment>
<dbReference type="InterPro" id="IPR017945">
    <property type="entry name" value="DHBP_synth_RibB-like_a/b_dom"/>
</dbReference>
<dbReference type="SUPFAM" id="SSF55821">
    <property type="entry name" value="YrdC/RibB"/>
    <property type="match status" value="1"/>
</dbReference>
<dbReference type="eggNOG" id="COG0009">
    <property type="taxonomic scope" value="Bacteria"/>
</dbReference>
<evidence type="ECO:0000256" key="10">
    <source>
        <dbReference type="ARBA" id="ARBA00022840"/>
    </source>
</evidence>
<dbReference type="HOGENOM" id="CLU_031397_0_0_9"/>
<dbReference type="InterPro" id="IPR006070">
    <property type="entry name" value="Sua5-like_dom"/>
</dbReference>
<dbReference type="Gene3D" id="3.90.870.10">
    <property type="entry name" value="DHBP synthase"/>
    <property type="match status" value="1"/>
</dbReference>
<dbReference type="PROSITE" id="PS51163">
    <property type="entry name" value="YRDC"/>
    <property type="match status" value="1"/>
</dbReference>
<feature type="binding site" evidence="14">
    <location>
        <position position="155"/>
    </location>
    <ligand>
        <name>ATP</name>
        <dbReference type="ChEBI" id="CHEBI:30616"/>
    </ligand>
</feature>
<dbReference type="OrthoDB" id="9814580at2"/>
<protein>
    <recommendedName>
        <fullName evidence="4 13">Threonylcarbamoyl-AMP synthase</fullName>
        <shortName evidence="13">TC-AMP synthase</shortName>
        <ecNumber evidence="3 13">2.7.7.87</ecNumber>
    </recommendedName>
    <alternativeName>
        <fullName evidence="11 13">L-threonylcarbamoyladenylate synthase</fullName>
    </alternativeName>
</protein>
<dbReference type="GO" id="GO:0000049">
    <property type="term" value="F:tRNA binding"/>
    <property type="evidence" value="ECO:0007669"/>
    <property type="project" value="TreeGrafter"/>
</dbReference>
<feature type="binding site" evidence="14">
    <location>
        <position position="153"/>
    </location>
    <ligand>
        <name>L-threonine</name>
        <dbReference type="ChEBI" id="CHEBI:57926"/>
    </ligand>
</feature>
<dbReference type="GO" id="GO:0003725">
    <property type="term" value="F:double-stranded RNA binding"/>
    <property type="evidence" value="ECO:0007669"/>
    <property type="project" value="UniProtKB-UniRule"/>
</dbReference>
<dbReference type="InterPro" id="IPR038385">
    <property type="entry name" value="Sua5/YwlC_C"/>
</dbReference>
<evidence type="ECO:0000256" key="2">
    <source>
        <dbReference type="ARBA" id="ARBA00007663"/>
    </source>
</evidence>
<keyword evidence="17" id="KW-1185">Reference proteome</keyword>
<keyword evidence="5 13" id="KW-0963">Cytoplasm</keyword>
<dbReference type="AlphaFoldDB" id="B1I6K9"/>
<dbReference type="InterPro" id="IPR050156">
    <property type="entry name" value="TC-AMP_synthase_SUA5"/>
</dbReference>
<feature type="binding site" evidence="14">
    <location>
        <position position="133"/>
    </location>
    <ligand>
        <name>L-threonine</name>
        <dbReference type="ChEBI" id="CHEBI:57926"/>
    </ligand>
</feature>
<evidence type="ECO:0000256" key="5">
    <source>
        <dbReference type="ARBA" id="ARBA00022490"/>
    </source>
</evidence>
<dbReference type="FunFam" id="3.90.870.10:FF:000008">
    <property type="entry name" value="Threonylcarbamoyl-AMP synthase"/>
    <property type="match status" value="1"/>
</dbReference>
<evidence type="ECO:0000256" key="4">
    <source>
        <dbReference type="ARBA" id="ARBA00015492"/>
    </source>
</evidence>
<reference evidence="16 17" key="2">
    <citation type="journal article" date="2008" name="Science">
        <title>Environmental genomics reveals a single-species ecosystem deep within Earth.</title>
        <authorList>
            <person name="Chivian D."/>
            <person name="Brodie E.L."/>
            <person name="Alm E.J."/>
            <person name="Culley D.E."/>
            <person name="Dehal P.S."/>
            <person name="Desantis T.Z."/>
            <person name="Gihring T.M."/>
            <person name="Lapidus A."/>
            <person name="Lin L.H."/>
            <person name="Lowry S.R."/>
            <person name="Moser D.P."/>
            <person name="Richardson P.M."/>
            <person name="Southam G."/>
            <person name="Wanger G."/>
            <person name="Pratt L.M."/>
            <person name="Andersen G.L."/>
            <person name="Hazen T.C."/>
            <person name="Brockman F.J."/>
            <person name="Arkin A.P."/>
            <person name="Onstott T.C."/>
        </authorList>
    </citation>
    <scope>NUCLEOTIDE SEQUENCE [LARGE SCALE GENOMIC DNA]</scope>
    <source>
        <strain evidence="16 17">MP104C</strain>
    </source>
</reference>
<comment type="similarity">
    <text evidence="2 13">Belongs to the SUA5 family.</text>
</comment>
<feature type="binding site" evidence="14">
    <location>
        <position position="163"/>
    </location>
    <ligand>
        <name>ATP</name>
        <dbReference type="ChEBI" id="CHEBI:30616"/>
    </ligand>
</feature>
<dbReference type="PANTHER" id="PTHR17490:SF16">
    <property type="entry name" value="THREONYLCARBAMOYL-AMP SYNTHASE"/>
    <property type="match status" value="1"/>
</dbReference>
<keyword evidence="8 13" id="KW-0548">Nucleotidyltransferase</keyword>
<comment type="catalytic activity">
    <reaction evidence="12 13">
        <text>L-threonine + hydrogencarbonate + ATP = L-threonylcarbamoyladenylate + diphosphate + H2O</text>
        <dbReference type="Rhea" id="RHEA:36407"/>
        <dbReference type="ChEBI" id="CHEBI:15377"/>
        <dbReference type="ChEBI" id="CHEBI:17544"/>
        <dbReference type="ChEBI" id="CHEBI:30616"/>
        <dbReference type="ChEBI" id="CHEBI:33019"/>
        <dbReference type="ChEBI" id="CHEBI:57926"/>
        <dbReference type="ChEBI" id="CHEBI:73682"/>
        <dbReference type="EC" id="2.7.7.87"/>
    </reaction>
</comment>
<accession>B1I6K9</accession>
<name>B1I6K9_DESAP</name>
<dbReference type="SMR" id="B1I6K9"/>
<keyword evidence="6 13" id="KW-0808">Transferase</keyword>
<dbReference type="Gene3D" id="3.40.50.11030">
    <property type="entry name" value="Threonylcarbamoyl-AMP synthase, C-terminal domain"/>
    <property type="match status" value="1"/>
</dbReference>
<evidence type="ECO:0000256" key="7">
    <source>
        <dbReference type="ARBA" id="ARBA00022694"/>
    </source>
</evidence>
<dbReference type="EC" id="2.7.7.87" evidence="3 13"/>
<dbReference type="GO" id="GO:0061710">
    <property type="term" value="F:L-threonylcarbamoyladenylate synthase"/>
    <property type="evidence" value="ECO:0007669"/>
    <property type="project" value="UniProtKB-EC"/>
</dbReference>
<feature type="binding site" evidence="14">
    <location>
        <position position="193"/>
    </location>
    <ligand>
        <name>L-threonine</name>
        <dbReference type="ChEBI" id="CHEBI:57926"/>
    </ligand>
</feature>
<organism evidence="16 17">
    <name type="scientific">Desulforudis audaxviator (strain MP104C)</name>
    <dbReference type="NCBI Taxonomy" id="477974"/>
    <lineage>
        <taxon>Bacteria</taxon>
        <taxon>Bacillati</taxon>
        <taxon>Bacillota</taxon>
        <taxon>Clostridia</taxon>
        <taxon>Thermoanaerobacterales</taxon>
        <taxon>Candidatus Desulforudaceae</taxon>
        <taxon>Candidatus Desulforudis</taxon>
    </lineage>
</organism>
<proteinExistence type="inferred from homology"/>
<evidence type="ECO:0000256" key="9">
    <source>
        <dbReference type="ARBA" id="ARBA00022741"/>
    </source>
</evidence>